<dbReference type="Pfam" id="PF00535">
    <property type="entry name" value="Glycos_transf_2"/>
    <property type="match status" value="1"/>
</dbReference>
<dbReference type="CDD" id="cd04186">
    <property type="entry name" value="GT_2_like_c"/>
    <property type="match status" value="1"/>
</dbReference>
<gene>
    <name evidence="2" type="ORF">A3C88_00190</name>
</gene>
<dbReference type="AlphaFoldDB" id="A0A1F8FUD1"/>
<dbReference type="Gene3D" id="3.90.550.10">
    <property type="entry name" value="Spore Coat Polysaccharide Biosynthesis Protein SpsA, Chain A"/>
    <property type="match status" value="1"/>
</dbReference>
<dbReference type="PANTHER" id="PTHR43179">
    <property type="entry name" value="RHAMNOSYLTRANSFERASE WBBL"/>
    <property type="match status" value="1"/>
</dbReference>
<dbReference type="InterPro" id="IPR001173">
    <property type="entry name" value="Glyco_trans_2-like"/>
</dbReference>
<proteinExistence type="predicted"/>
<evidence type="ECO:0000313" key="2">
    <source>
        <dbReference type="EMBL" id="OGN16773.1"/>
    </source>
</evidence>
<organism evidence="2 3">
    <name type="scientific">Candidatus Yanofskybacteria bacterium RIFCSPHIGHO2_02_FULL_50_12</name>
    <dbReference type="NCBI Taxonomy" id="1802685"/>
    <lineage>
        <taxon>Bacteria</taxon>
        <taxon>Candidatus Yanofskyibacteriota</taxon>
    </lineage>
</organism>
<dbReference type="Proteomes" id="UP000178117">
    <property type="component" value="Unassembled WGS sequence"/>
</dbReference>
<comment type="caution">
    <text evidence="2">The sequence shown here is derived from an EMBL/GenBank/DDBJ whole genome shotgun (WGS) entry which is preliminary data.</text>
</comment>
<name>A0A1F8FUD1_9BACT</name>
<accession>A0A1F8FUD1</accession>
<dbReference type="InterPro" id="IPR029044">
    <property type="entry name" value="Nucleotide-diphossugar_trans"/>
</dbReference>
<reference evidence="2 3" key="1">
    <citation type="journal article" date="2016" name="Nat. Commun.">
        <title>Thousands of microbial genomes shed light on interconnected biogeochemical processes in an aquifer system.</title>
        <authorList>
            <person name="Anantharaman K."/>
            <person name="Brown C.T."/>
            <person name="Hug L.A."/>
            <person name="Sharon I."/>
            <person name="Castelle C.J."/>
            <person name="Probst A.J."/>
            <person name="Thomas B.C."/>
            <person name="Singh A."/>
            <person name="Wilkins M.J."/>
            <person name="Karaoz U."/>
            <person name="Brodie E.L."/>
            <person name="Williams K.H."/>
            <person name="Hubbard S.S."/>
            <person name="Banfield J.F."/>
        </authorList>
    </citation>
    <scope>NUCLEOTIDE SEQUENCE [LARGE SCALE GENOMIC DNA]</scope>
</reference>
<feature type="domain" description="Glycosyltransferase 2-like" evidence="1">
    <location>
        <begin position="3"/>
        <end position="115"/>
    </location>
</feature>
<dbReference type="PANTHER" id="PTHR43179:SF7">
    <property type="entry name" value="RHAMNOSYLTRANSFERASE WBBL"/>
    <property type="match status" value="1"/>
</dbReference>
<dbReference type="EMBL" id="MGJZ01000025">
    <property type="protein sequence ID" value="OGN16773.1"/>
    <property type="molecule type" value="Genomic_DNA"/>
</dbReference>
<evidence type="ECO:0000259" key="1">
    <source>
        <dbReference type="Pfam" id="PF00535"/>
    </source>
</evidence>
<protein>
    <recommendedName>
        <fullName evidence="1">Glycosyltransferase 2-like domain-containing protein</fullName>
    </recommendedName>
</protein>
<dbReference type="STRING" id="1802685.A3C88_00190"/>
<sequence>MLSVVIVNYKNPALLRLCLRSLAKVISPSFRHEIIVVDIASDVETKQVVLEFPSVRSVAFKQNIGYTRGVNEGIKAARGDAVFIANSDIIPLEGSLESMYAYLKDHHEIGMLGPQLLNFNGSRQQSCFRFYTPLTIACRRTVLGRLPFGRRALDRFAMADKDLSKPMEADWLMGSALMVSKRAIDNVGLMDESLFLYMSDVDWPRQFWENGYRVVFYPEARMYHYHMRESRSRLGSLDALFNRQTRQHIKDAIRYFRKNGLHHLSHI</sequence>
<evidence type="ECO:0000313" key="3">
    <source>
        <dbReference type="Proteomes" id="UP000178117"/>
    </source>
</evidence>
<dbReference type="SUPFAM" id="SSF53448">
    <property type="entry name" value="Nucleotide-diphospho-sugar transferases"/>
    <property type="match status" value="1"/>
</dbReference>